<feature type="region of interest" description="Disordered" evidence="1">
    <location>
        <begin position="30"/>
        <end position="65"/>
    </location>
</feature>
<gene>
    <name evidence="2" type="ORF">FHR84_002514</name>
</gene>
<evidence type="ECO:0000256" key="1">
    <source>
        <dbReference type="SAM" id="MobiDB-lite"/>
    </source>
</evidence>
<dbReference type="AlphaFoldDB" id="A0A852YYU7"/>
<accession>A0A852YYU7</accession>
<protein>
    <submittedName>
        <fullName evidence="2">Uncharacterized protein</fullName>
    </submittedName>
</protein>
<evidence type="ECO:0000313" key="2">
    <source>
        <dbReference type="EMBL" id="NYH79180.1"/>
    </source>
</evidence>
<sequence length="81" mass="8681">MTSPPPEAPVRADAAPTEIMPAVARLPRRSRWHGTLPLSAAAKRRPGSTTLPGRQPEPIPGLYPNPDEDLLARVLSGLRAL</sequence>
<keyword evidence="3" id="KW-1185">Reference proteome</keyword>
<name>A0A852YYU7_9ACTN</name>
<organism evidence="2 3">
    <name type="scientific">Actinopolyspora biskrensis</name>
    <dbReference type="NCBI Taxonomy" id="1470178"/>
    <lineage>
        <taxon>Bacteria</taxon>
        <taxon>Bacillati</taxon>
        <taxon>Actinomycetota</taxon>
        <taxon>Actinomycetes</taxon>
        <taxon>Actinopolysporales</taxon>
        <taxon>Actinopolysporaceae</taxon>
        <taxon>Actinopolyspora</taxon>
    </lineage>
</organism>
<proteinExistence type="predicted"/>
<evidence type="ECO:0000313" key="3">
    <source>
        <dbReference type="Proteomes" id="UP000548304"/>
    </source>
</evidence>
<reference evidence="2 3" key="1">
    <citation type="submission" date="2020-07" db="EMBL/GenBank/DDBJ databases">
        <title>Genomic Encyclopedia of Type Strains, Phase III (KMG-III): the genomes of soil and plant-associated and newly described type strains.</title>
        <authorList>
            <person name="Whitman W."/>
        </authorList>
    </citation>
    <scope>NUCLEOTIDE SEQUENCE [LARGE SCALE GENOMIC DNA]</scope>
    <source>
        <strain evidence="2 3">CECT 8576</strain>
    </source>
</reference>
<comment type="caution">
    <text evidence="2">The sequence shown here is derived from an EMBL/GenBank/DDBJ whole genome shotgun (WGS) entry which is preliminary data.</text>
</comment>
<dbReference type="Proteomes" id="UP000548304">
    <property type="component" value="Unassembled WGS sequence"/>
</dbReference>
<dbReference type="RefSeq" id="WP_179535606.1">
    <property type="nucleotide sequence ID" value="NZ_JACBYW010000004.1"/>
</dbReference>
<dbReference type="EMBL" id="JACBYW010000004">
    <property type="protein sequence ID" value="NYH79180.1"/>
    <property type="molecule type" value="Genomic_DNA"/>
</dbReference>